<organism evidence="3 4">
    <name type="scientific">Clytia hemisphaerica</name>
    <dbReference type="NCBI Taxonomy" id="252671"/>
    <lineage>
        <taxon>Eukaryota</taxon>
        <taxon>Metazoa</taxon>
        <taxon>Cnidaria</taxon>
        <taxon>Hydrozoa</taxon>
        <taxon>Hydroidolina</taxon>
        <taxon>Leptothecata</taxon>
        <taxon>Obeliida</taxon>
        <taxon>Clytiidae</taxon>
        <taxon>Clytia</taxon>
    </lineage>
</organism>
<evidence type="ECO:0000313" key="4">
    <source>
        <dbReference type="Proteomes" id="UP000594262"/>
    </source>
</evidence>
<dbReference type="EnsemblMetazoa" id="CLYHEMT023871.2">
    <property type="protein sequence ID" value="CLYHEMP023871.2"/>
    <property type="gene ID" value="CLYHEMG023871"/>
</dbReference>
<dbReference type="Gene3D" id="1.10.287.1490">
    <property type="match status" value="1"/>
</dbReference>
<dbReference type="GeneID" id="136800589"/>
<evidence type="ECO:0000256" key="2">
    <source>
        <dbReference type="SAM" id="MobiDB-lite"/>
    </source>
</evidence>
<evidence type="ECO:0000313" key="3">
    <source>
        <dbReference type="EnsemblMetazoa" id="CLYHEMP023871.2"/>
    </source>
</evidence>
<dbReference type="RefSeq" id="XP_066913649.1">
    <property type="nucleotide sequence ID" value="XM_067057548.1"/>
</dbReference>
<sequence length="1584" mass="182413">MINQYVPSVYISYSSASLRHRAVKDSSDKMLNGLNESNDIEFGDVKTWTTMDTDEWSHLNKTAQNANDLLQTLEENVSQGFDELASKISEIEKDDLTKTQKLLENFKTRWNAKHKETENLRLSLKRLSHESTRINEDYHELESSITSMRKQFGQAIDSSVTEIEELSLCNSSLSKRIHELESKILRGDKSFKKNTKEQLDSLYQIVDFCSSDDVTVQSVQKKLKKEADKIDRMLIVEDLFAVTEEEGSTLVDKSQEMVTTLAQGLAETLKHELQESRIIVDHQRKRIKDLEKEKEEFLENQLKMKNEGVSEMNEIVEHLRRSLVRNVNNTNEGESNRKMVDRNFTNIRKTLRTISDGLDRSYKTVVSKSNEVSELKETIKEMGEQVHDHTLTIEELQGEKQFLKSRIDHAESQHRITNDELNAVQKRLTIAEKERKVFHDENTHLKGGKANMQDFCSSLSGENEKLGSKLKLVQEERDGLFHELQEQIHKTADVTSENNELETKLEALESVITKLRREYQDQTREVNILTRESEDLRHSLQDSEQDCMKLRRSMKATETGNKDLEDQIFQVTNDFQKLKLDNEKFRLCQREQQQTIEELRESIEFGSNEKDAIESELKEVFQQQKQLQEANKTLSNEIDRDKSMTEKRKTLLILFEKLLMKLLHQRKQLMSLAKVELTNENALQLCSTQSIEYKNVQDLKQNVDVTDKEIENSYTNLTDSLSTRISDINRYETFLNDIIEYSKQCSSIKDDQSDSCYSTDDLTEPHVPRRDVSGGLRGLSALKAKYRSEFSRETLERLSEKLKRSLSEPEIDCTDSNPATSIIAKRKIMNKKISQLHTKLRNRKTIERNLQNKLSHVKKENKVLKEFHRMHHLKRAVSIDQLAQRGRTPPKSANTSPRSLGINVTDLQTELAEAHKELQGLRDLLEKHENHECKRVVNVHLEPINKRMTSLKEKLELRVNCALCTKKDTETSVDNLENKVSQISEQREYMLEHMKFTNRRLEVLLNALKGRGEEQPKNDSNNNTPATKSLSPSPRAAILNKHTTPEKTVTMQKAVSILELTKAISINDLQSLDEASAIDEEQRDVIVLVKDMNDNMETVLREARSKITEARISKKSLEMKTELVDGRFVLEVVPKSQLLKKENELKTSLEKAQKKLDDLASYLEKREAELKERDEIIAKLNKEYDELKSQTTDQSDSAILTRDRMIDEYRTTIEKLEKENDFLQVVVKELRMELNNLHKSLKKEEETQQHQQEFINELNICKASLEKSLDKVAYELNIVKTDRDHLMQTMNSVHLVPSAAYWYNAGIHNLPNGAGLPIGMPPPNGAGYQSGMPHCHDGSYYDGCDVCAYQDFSEQSTALPFSEEDWASLCDDCESFPSDAEGPEGAEGECVSSSESQKTTTSSRVAKKIKTGEAVRVKKRYAKETRTRKQMLSPKMSAKQDPVEGVSLVNTEPRVQGRRELGNPWHNPHHQHQHQRHLETHGRRSSLESNSTVQRPSSRQSPRPASRSSRPNSVHYESIDFQPSPVTDISDAVSNAAHAQQNYYDERNMVASPRDDLVAPFLNQNFEKKKKRRSFNLKKPFSKK</sequence>
<reference evidence="3" key="1">
    <citation type="submission" date="2021-01" db="UniProtKB">
        <authorList>
            <consortium name="EnsemblMetazoa"/>
        </authorList>
    </citation>
    <scope>IDENTIFICATION</scope>
</reference>
<dbReference type="OrthoDB" id="10525149at2759"/>
<accession>A0A7M5XI06</accession>
<dbReference type="PANTHER" id="PTHR18937">
    <property type="entry name" value="STRUCTURAL MAINTENANCE OF CHROMOSOMES SMC FAMILY MEMBER"/>
    <property type="match status" value="1"/>
</dbReference>
<feature type="region of interest" description="Disordered" evidence="2">
    <location>
        <begin position="1011"/>
        <end position="1035"/>
    </location>
</feature>
<evidence type="ECO:0000256" key="1">
    <source>
        <dbReference type="SAM" id="Coils"/>
    </source>
</evidence>
<proteinExistence type="predicted"/>
<feature type="compositionally biased region" description="Polar residues" evidence="2">
    <location>
        <begin position="1018"/>
        <end position="1032"/>
    </location>
</feature>
<feature type="coiled-coil region" evidence="1">
    <location>
        <begin position="904"/>
        <end position="931"/>
    </location>
</feature>
<keyword evidence="1" id="KW-0175">Coiled coil</keyword>
<feature type="coiled-coil region" evidence="1">
    <location>
        <begin position="491"/>
        <end position="644"/>
    </location>
</feature>
<feature type="coiled-coil region" evidence="1">
    <location>
        <begin position="365"/>
        <end position="434"/>
    </location>
</feature>
<feature type="region of interest" description="Disordered" evidence="2">
    <location>
        <begin position="1372"/>
        <end position="1534"/>
    </location>
</feature>
<keyword evidence="4" id="KW-1185">Reference proteome</keyword>
<dbReference type="Proteomes" id="UP000594262">
    <property type="component" value="Unplaced"/>
</dbReference>
<feature type="compositionally biased region" description="Basic and acidic residues" evidence="2">
    <location>
        <begin position="1476"/>
        <end position="1486"/>
    </location>
</feature>
<feature type="coiled-coil region" evidence="1">
    <location>
        <begin position="273"/>
        <end position="307"/>
    </location>
</feature>
<feature type="coiled-coil region" evidence="1">
    <location>
        <begin position="124"/>
        <end position="183"/>
    </location>
</feature>
<feature type="compositionally biased region" description="Low complexity" evidence="2">
    <location>
        <begin position="1392"/>
        <end position="1403"/>
    </location>
</feature>
<feature type="compositionally biased region" description="Basic and acidic residues" evidence="2">
    <location>
        <begin position="1410"/>
        <end position="1427"/>
    </location>
</feature>
<name>A0A7M5XI06_9CNID</name>
<feature type="compositionally biased region" description="Low complexity" evidence="2">
    <location>
        <begin position="1495"/>
        <end position="1513"/>
    </location>
</feature>
<feature type="coiled-coil region" evidence="1">
    <location>
        <begin position="1100"/>
        <end position="1247"/>
    </location>
</feature>
<protein>
    <submittedName>
        <fullName evidence="3">Uncharacterized protein</fullName>
    </submittedName>
</protein>